<sequence length="383" mass="41179">MNTWGMINSFGVFQTYYAGILPDRPPSDISWIGSITVFLLFFLGSFTGRLTDAGLFRPIFLLGSALQMAGLIATSFCTRYYQLLLAQGVCLGLGCGCLFCPCLALISTYFLRRRAIALGLAACGSVTGGLVFPVMVRQLLPRIGFPWTIRAIALIQLATLVAANMLSRPRVKPRGTGPLIELSAFREPEYAFYASAAFFFFLGVYFAFYYLAAFSREALADPFTFGQSLNLLLVLNGIGVAGRLVPNYVADRAGAVNVFIPICAAASVLVFCWIAVRDGAGLYVWSCFYGVGAAGIQSLFPAALSFLTTDLQKIGVRMGMVFSIVSFAVLLGPPIAGVIIDRSGGYAAAQAFSGACLALGCFFLVCCKVSRMRRSGEGWRGKI</sequence>
<keyword evidence="2" id="KW-1185">Reference proteome</keyword>
<reference evidence="1" key="1">
    <citation type="submission" date="2022-10" db="EMBL/GenBank/DDBJ databases">
        <title>Complete Genome of Trichothecium roseum strain YXFP-22015, a Plant Pathogen Isolated from Citrus.</title>
        <authorList>
            <person name="Wang Y."/>
            <person name="Zhu L."/>
        </authorList>
    </citation>
    <scope>NUCLEOTIDE SEQUENCE</scope>
    <source>
        <strain evidence="1">YXFP-22015</strain>
    </source>
</reference>
<organism evidence="1 2">
    <name type="scientific">Trichothecium roseum</name>
    <dbReference type="NCBI Taxonomy" id="47278"/>
    <lineage>
        <taxon>Eukaryota</taxon>
        <taxon>Fungi</taxon>
        <taxon>Dikarya</taxon>
        <taxon>Ascomycota</taxon>
        <taxon>Pezizomycotina</taxon>
        <taxon>Sordariomycetes</taxon>
        <taxon>Hypocreomycetidae</taxon>
        <taxon>Hypocreales</taxon>
        <taxon>Hypocreales incertae sedis</taxon>
        <taxon>Trichothecium</taxon>
    </lineage>
</organism>
<evidence type="ECO:0000313" key="1">
    <source>
        <dbReference type="EMBL" id="KAI9897060.1"/>
    </source>
</evidence>
<evidence type="ECO:0000313" key="2">
    <source>
        <dbReference type="Proteomes" id="UP001163324"/>
    </source>
</evidence>
<gene>
    <name evidence="1" type="ORF">N3K66_008082</name>
</gene>
<dbReference type="Proteomes" id="UP001163324">
    <property type="component" value="Chromosome 8"/>
</dbReference>
<protein>
    <submittedName>
        <fullName evidence="1">Uncharacterized protein</fullName>
    </submittedName>
</protein>
<comment type="caution">
    <text evidence="1">The sequence shown here is derived from an EMBL/GenBank/DDBJ whole genome shotgun (WGS) entry which is preliminary data.</text>
</comment>
<proteinExistence type="predicted"/>
<accession>A0ACC0UTL2</accession>
<name>A0ACC0UTL2_9HYPO</name>
<dbReference type="EMBL" id="CM047947">
    <property type="protein sequence ID" value="KAI9897060.1"/>
    <property type="molecule type" value="Genomic_DNA"/>
</dbReference>